<evidence type="ECO:0008006" key="4">
    <source>
        <dbReference type="Google" id="ProtNLM"/>
    </source>
</evidence>
<evidence type="ECO:0000256" key="1">
    <source>
        <dbReference type="SAM" id="MobiDB-lite"/>
    </source>
</evidence>
<name>A0A1T1AP27_RHOFE</name>
<sequence length="102" mass="11036">MEDADMQEVRCGACGKLLAIGDYKRLQIKCPRCRVLNDLRAESLQPERLRASSKNGLTDDDRTSSAEHLQQHGRSGHDSGGADGAVGRRKAPPRTTHPAGVS</sequence>
<comment type="caution">
    <text evidence="2">The sequence shown here is derived from an EMBL/GenBank/DDBJ whole genome shotgun (WGS) entry which is preliminary data.</text>
</comment>
<dbReference type="RefSeq" id="WP_338109562.1">
    <property type="nucleotide sequence ID" value="NZ_NRRK01000017.1"/>
</dbReference>
<proteinExistence type="predicted"/>
<dbReference type="STRING" id="28066.RF819_03325"/>
<evidence type="ECO:0000313" key="2">
    <source>
        <dbReference type="EMBL" id="OOV05872.1"/>
    </source>
</evidence>
<evidence type="ECO:0000313" key="3">
    <source>
        <dbReference type="Proteomes" id="UP000190750"/>
    </source>
</evidence>
<dbReference type="Pfam" id="PF10122">
    <property type="entry name" value="Zn_ribbon_Com"/>
    <property type="match status" value="1"/>
</dbReference>
<organism evidence="2 3">
    <name type="scientific">Rhodoferax fermentans</name>
    <dbReference type="NCBI Taxonomy" id="28066"/>
    <lineage>
        <taxon>Bacteria</taxon>
        <taxon>Pseudomonadati</taxon>
        <taxon>Pseudomonadota</taxon>
        <taxon>Betaproteobacteria</taxon>
        <taxon>Burkholderiales</taxon>
        <taxon>Comamonadaceae</taxon>
        <taxon>Rhodoferax</taxon>
    </lineage>
</organism>
<accession>A0A1T1AP27</accession>
<dbReference type="AlphaFoldDB" id="A0A1T1AP27"/>
<gene>
    <name evidence="2" type="ORF">RF819_03325</name>
</gene>
<dbReference type="EMBL" id="MTJN01000002">
    <property type="protein sequence ID" value="OOV05872.1"/>
    <property type="molecule type" value="Genomic_DNA"/>
</dbReference>
<protein>
    <recommendedName>
        <fullName evidence="4">Com family DNA-binding transcriptional regulator</fullName>
    </recommendedName>
</protein>
<feature type="compositionally biased region" description="Basic and acidic residues" evidence="1">
    <location>
        <begin position="41"/>
        <end position="50"/>
    </location>
</feature>
<keyword evidence="3" id="KW-1185">Reference proteome</keyword>
<reference evidence="2 3" key="1">
    <citation type="submission" date="2017-01" db="EMBL/GenBank/DDBJ databases">
        <title>Genome sequencing of Rhodoferax fermentans JCM 7819.</title>
        <authorList>
            <person name="Kim Y.J."/>
            <person name="Farh M.E.-A."/>
            <person name="Yang D.-C."/>
        </authorList>
    </citation>
    <scope>NUCLEOTIDE SEQUENCE [LARGE SCALE GENOMIC DNA]</scope>
    <source>
        <strain evidence="2 3">JCM 7819</strain>
    </source>
</reference>
<dbReference type="InterPro" id="IPR019294">
    <property type="entry name" value="Translation_reg_Com"/>
</dbReference>
<feature type="region of interest" description="Disordered" evidence="1">
    <location>
        <begin position="41"/>
        <end position="102"/>
    </location>
</feature>
<dbReference type="Proteomes" id="UP000190750">
    <property type="component" value="Unassembled WGS sequence"/>
</dbReference>